<organism evidence="2 3">
    <name type="scientific">Bacillus altitudinis</name>
    <dbReference type="NCBI Taxonomy" id="293387"/>
    <lineage>
        <taxon>Bacteria</taxon>
        <taxon>Bacillati</taxon>
        <taxon>Bacillota</taxon>
        <taxon>Bacilli</taxon>
        <taxon>Bacillales</taxon>
        <taxon>Bacillaceae</taxon>
        <taxon>Bacillus</taxon>
    </lineage>
</organism>
<dbReference type="EMBL" id="CABWLH010000010">
    <property type="protein sequence ID" value="VXC00781.1"/>
    <property type="molecule type" value="Genomic_DNA"/>
</dbReference>
<dbReference type="Pfam" id="PF00583">
    <property type="entry name" value="Acetyltransf_1"/>
    <property type="match status" value="1"/>
</dbReference>
<keyword evidence="2" id="KW-0808">Transferase</keyword>
<proteinExistence type="predicted"/>
<keyword evidence="2" id="KW-0012">Acyltransferase</keyword>
<dbReference type="PROSITE" id="PS51186">
    <property type="entry name" value="GNAT"/>
    <property type="match status" value="1"/>
</dbReference>
<evidence type="ECO:0000313" key="3">
    <source>
        <dbReference type="Proteomes" id="UP000433089"/>
    </source>
</evidence>
<dbReference type="InterPro" id="IPR000182">
    <property type="entry name" value="GNAT_dom"/>
</dbReference>
<sequence length="191" mass="21866">MAKRGVQMKVRHAVHNDIPKIAEIHVKSWQTTYHGIISQEYLDALNVEEREESWRSRSLEGTFVAEDADGVFGFASFGKQRDERYSIYDGELYAIYLLQRKQKSGAGMALIAKGVDYLIEKGYQNMLLWVFEQNSAKQFYQKLQPSFAVTSQFELAGENHEEIGYGWELSVLSAQIQQIISSASSNNERKK</sequence>
<dbReference type="CDD" id="cd04301">
    <property type="entry name" value="NAT_SF"/>
    <property type="match status" value="1"/>
</dbReference>
<dbReference type="EC" id="2.3.1.-" evidence="2"/>
<dbReference type="GO" id="GO:0016747">
    <property type="term" value="F:acyltransferase activity, transferring groups other than amino-acyl groups"/>
    <property type="evidence" value="ECO:0007669"/>
    <property type="project" value="InterPro"/>
</dbReference>
<feature type="domain" description="N-acetyltransferase" evidence="1">
    <location>
        <begin position="8"/>
        <end position="177"/>
    </location>
</feature>
<accession>A0A653V3F7</accession>
<dbReference type="AlphaFoldDB" id="A0A653V3F7"/>
<protein>
    <submittedName>
        <fullName evidence="2">Putative N-acetyltransferase</fullName>
        <ecNumber evidence="2">2.3.1.-</ecNumber>
    </submittedName>
</protein>
<dbReference type="Gene3D" id="3.40.630.30">
    <property type="match status" value="1"/>
</dbReference>
<reference evidence="2 3" key="1">
    <citation type="submission" date="2019-10" db="EMBL/GenBank/DDBJ databases">
        <authorList>
            <person name="Karimi E."/>
        </authorList>
    </citation>
    <scope>NUCLEOTIDE SEQUENCE [LARGE SCALE GENOMIC DNA]</scope>
    <source>
        <strain evidence="2">Bacillus sp. 348</strain>
    </source>
</reference>
<dbReference type="InterPro" id="IPR016181">
    <property type="entry name" value="Acyl_CoA_acyltransferase"/>
</dbReference>
<dbReference type="SUPFAM" id="SSF55729">
    <property type="entry name" value="Acyl-CoA N-acyltransferases (Nat)"/>
    <property type="match status" value="1"/>
</dbReference>
<evidence type="ECO:0000259" key="1">
    <source>
        <dbReference type="PROSITE" id="PS51186"/>
    </source>
</evidence>
<name>A0A653V3F7_BACAB</name>
<dbReference type="Proteomes" id="UP000433089">
    <property type="component" value="Unassembled WGS sequence"/>
</dbReference>
<evidence type="ECO:0000313" key="2">
    <source>
        <dbReference type="EMBL" id="VXC00781.1"/>
    </source>
</evidence>
<gene>
    <name evidence="2" type="primary">yuaI</name>
    <name evidence="2" type="ORF">BACI348_50034</name>
</gene>